<organism evidence="12 13">
    <name type="scientific">Saccharomycopsis crataegensis</name>
    <dbReference type="NCBI Taxonomy" id="43959"/>
    <lineage>
        <taxon>Eukaryota</taxon>
        <taxon>Fungi</taxon>
        <taxon>Dikarya</taxon>
        <taxon>Ascomycota</taxon>
        <taxon>Saccharomycotina</taxon>
        <taxon>Saccharomycetes</taxon>
        <taxon>Saccharomycopsidaceae</taxon>
        <taxon>Saccharomycopsis</taxon>
    </lineage>
</organism>
<name>A0AAV5QSR0_9ASCO</name>
<dbReference type="Pfam" id="PF03810">
    <property type="entry name" value="IBN_N"/>
    <property type="match status" value="1"/>
</dbReference>
<dbReference type="InterPro" id="IPR058584">
    <property type="entry name" value="IMB1_TNPO1-like_TPR"/>
</dbReference>
<dbReference type="Proteomes" id="UP001360560">
    <property type="component" value="Unassembled WGS sequence"/>
</dbReference>
<evidence type="ECO:0000256" key="8">
    <source>
        <dbReference type="ARBA" id="ARBA00023242"/>
    </source>
</evidence>
<evidence type="ECO:0000313" key="12">
    <source>
        <dbReference type="EMBL" id="GMM37514.1"/>
    </source>
</evidence>
<dbReference type="InterPro" id="IPR040122">
    <property type="entry name" value="Importin_beta"/>
</dbReference>
<comment type="similarity">
    <text evidence="3">Belongs to the importin beta family. Importin beta-1 subfamily.</text>
</comment>
<keyword evidence="4" id="KW-0813">Transport</keyword>
<evidence type="ECO:0000256" key="6">
    <source>
        <dbReference type="ARBA" id="ARBA00022737"/>
    </source>
</evidence>
<dbReference type="InterPro" id="IPR011989">
    <property type="entry name" value="ARM-like"/>
</dbReference>
<dbReference type="SUPFAM" id="SSF48371">
    <property type="entry name" value="ARM repeat"/>
    <property type="match status" value="1"/>
</dbReference>
<accession>A0AAV5QSR0</accession>
<dbReference type="GO" id="GO:0005737">
    <property type="term" value="C:cytoplasm"/>
    <property type="evidence" value="ECO:0007669"/>
    <property type="project" value="UniProtKB-SubCell"/>
</dbReference>
<gene>
    <name evidence="12" type="ORF">DASC09_048390</name>
</gene>
<dbReference type="InterPro" id="IPR000225">
    <property type="entry name" value="Armadillo"/>
</dbReference>
<evidence type="ECO:0000256" key="2">
    <source>
        <dbReference type="ARBA" id="ARBA00004496"/>
    </source>
</evidence>
<dbReference type="SMART" id="SM00913">
    <property type="entry name" value="IBN_N"/>
    <property type="match status" value="1"/>
</dbReference>
<reference evidence="12 13" key="1">
    <citation type="journal article" date="2023" name="Elife">
        <title>Identification of key yeast species and microbe-microbe interactions impacting larval growth of Drosophila in the wild.</title>
        <authorList>
            <person name="Mure A."/>
            <person name="Sugiura Y."/>
            <person name="Maeda R."/>
            <person name="Honda K."/>
            <person name="Sakurai N."/>
            <person name="Takahashi Y."/>
            <person name="Watada M."/>
            <person name="Katoh T."/>
            <person name="Gotoh A."/>
            <person name="Gotoh Y."/>
            <person name="Taniguchi I."/>
            <person name="Nakamura K."/>
            <person name="Hayashi T."/>
            <person name="Katayama T."/>
            <person name="Uemura T."/>
            <person name="Hattori Y."/>
        </authorList>
    </citation>
    <scope>NUCLEOTIDE SEQUENCE [LARGE SCALE GENOMIC DNA]</scope>
    <source>
        <strain evidence="12 13">SC-9</strain>
    </source>
</reference>
<keyword evidence="13" id="KW-1185">Reference proteome</keyword>
<dbReference type="FunFam" id="1.25.10.10:FF:000027">
    <property type="entry name" value="Importin subunit beta-1"/>
    <property type="match status" value="1"/>
</dbReference>
<evidence type="ECO:0000256" key="9">
    <source>
        <dbReference type="ARBA" id="ARBA00079884"/>
    </source>
</evidence>
<dbReference type="PANTHER" id="PTHR10527">
    <property type="entry name" value="IMPORTIN BETA"/>
    <property type="match status" value="1"/>
</dbReference>
<evidence type="ECO:0000256" key="7">
    <source>
        <dbReference type="ARBA" id="ARBA00022927"/>
    </source>
</evidence>
<evidence type="ECO:0000256" key="10">
    <source>
        <dbReference type="ARBA" id="ARBA00083566"/>
    </source>
</evidence>
<dbReference type="PROSITE" id="PS50166">
    <property type="entry name" value="IMPORTIN_B_NT"/>
    <property type="match status" value="1"/>
</dbReference>
<comment type="caution">
    <text evidence="12">The sequence shown here is derived from an EMBL/GenBank/DDBJ whole genome shotgun (WGS) entry which is preliminary data.</text>
</comment>
<evidence type="ECO:0000259" key="11">
    <source>
        <dbReference type="PROSITE" id="PS50166"/>
    </source>
</evidence>
<sequence length="867" mass="95396">MDIAQVLENALLGLDANTREEATAQLETAAVENFVMFIGLLTQTLADESVKVEVRMLAAIALKNQLTSKNPKRKKEQAERWIGLEEEIKQQIRDSSLKTLLSSDERVGRSIAQLVAAIADIDLPRSEWSNLITVIVENTKSDKPVAVKKAALLTIGYICENADPSNPGIVSQANGILLAIVQGAQTSEPSIDVRLTAINALVNSLEFIRQNFQREGERNYIMQVVCEATQSDDSDLKASAYGALAKIMSLYYNHMSLYMEKALYSLTVSGMQSPDEKVSCMAIEFWSTVCEEEIDRSLRKQEYGDQLLAADAQDLVIYNFAVGAIQDVLPTLLTLLTKQNEDAEDDSWSVAMAAGACLQLFAQNVGNYVVQPTLNFVESNIGSTNWRDREAAIMAFGSILDGPDNDKLKSLIGEALTPILGLMKDDNLQVKETVAWCLGRIADLVIDAVASEQYLDQVITAIVDGLKDHPKVSTNCCWTLINLIEQISSDSEELETCALSKYYEVLVPLLIELSSRGENEASARTSAYEALSILVLFAPRDCMPFVNNIATEVLSRLEYTITMASQVQNNEDKVNLEELQSNILSLLTNVIRRAKKEVSAVSDNLMEIFLKLLTSQQEQHGSKSVIEEDIFIAISAIASSIDSDFNKYMPVFLPFLSKALVNTESTTCKTAVGLVADIARSLQADLAPYCNDIMNILGNNLSNPDIPKDLRPIIISCFGDIASSIGDLFAPYLEVVMKILAAAQNLQPEDGSIESFDYIFNVKESVLDAYVGIIAGFHNNPQAIYPHVQTIFQFLASIPADVNFAGTDSVCGSTVGLIGDLAQMYGDDIKPLLAQDWILEFVKHVQKNPSFSDNTRFTAKWARKLIK</sequence>
<evidence type="ECO:0000256" key="5">
    <source>
        <dbReference type="ARBA" id="ARBA00022490"/>
    </source>
</evidence>
<comment type="subcellular location">
    <subcellularLocation>
        <location evidence="2">Cytoplasm</location>
    </subcellularLocation>
    <subcellularLocation>
        <location evidence="1">Nucleus envelope</location>
    </subcellularLocation>
</comment>
<dbReference type="Pfam" id="PF25574">
    <property type="entry name" value="TPR_IMB1"/>
    <property type="match status" value="1"/>
</dbReference>
<keyword evidence="8" id="KW-0539">Nucleus</keyword>
<dbReference type="GO" id="GO:0031267">
    <property type="term" value="F:small GTPase binding"/>
    <property type="evidence" value="ECO:0007669"/>
    <property type="project" value="InterPro"/>
</dbReference>
<dbReference type="SMART" id="SM00185">
    <property type="entry name" value="ARM"/>
    <property type="match status" value="2"/>
</dbReference>
<dbReference type="InterPro" id="IPR016024">
    <property type="entry name" value="ARM-type_fold"/>
</dbReference>
<dbReference type="GeneID" id="90075489"/>
<evidence type="ECO:0000256" key="4">
    <source>
        <dbReference type="ARBA" id="ARBA00022448"/>
    </source>
</evidence>
<dbReference type="InterPro" id="IPR001494">
    <property type="entry name" value="Importin-beta_N"/>
</dbReference>
<feature type="domain" description="Importin N-terminal" evidence="11">
    <location>
        <begin position="22"/>
        <end position="102"/>
    </location>
</feature>
<protein>
    <recommendedName>
        <fullName evidence="9">Importin-95</fullName>
    </recommendedName>
    <alternativeName>
        <fullName evidence="10">Karyopherin-95</fullName>
    </alternativeName>
</protein>
<keyword evidence="7" id="KW-0653">Protein transport</keyword>
<dbReference type="AlphaFoldDB" id="A0AAV5QSR0"/>
<dbReference type="Pfam" id="PF13513">
    <property type="entry name" value="HEAT_EZ"/>
    <property type="match status" value="1"/>
</dbReference>
<keyword evidence="5" id="KW-0963">Cytoplasm</keyword>
<keyword evidence="6" id="KW-0677">Repeat</keyword>
<dbReference type="GO" id="GO:0005635">
    <property type="term" value="C:nuclear envelope"/>
    <property type="evidence" value="ECO:0007669"/>
    <property type="project" value="UniProtKB-SubCell"/>
</dbReference>
<dbReference type="EMBL" id="BTFZ01000012">
    <property type="protein sequence ID" value="GMM37514.1"/>
    <property type="molecule type" value="Genomic_DNA"/>
</dbReference>
<proteinExistence type="inferred from homology"/>
<evidence type="ECO:0000256" key="1">
    <source>
        <dbReference type="ARBA" id="ARBA00004259"/>
    </source>
</evidence>
<dbReference type="RefSeq" id="XP_064854510.1">
    <property type="nucleotide sequence ID" value="XM_064998438.1"/>
</dbReference>
<evidence type="ECO:0000256" key="3">
    <source>
        <dbReference type="ARBA" id="ARBA00010907"/>
    </source>
</evidence>
<dbReference type="GO" id="GO:0006606">
    <property type="term" value="P:protein import into nucleus"/>
    <property type="evidence" value="ECO:0007669"/>
    <property type="project" value="InterPro"/>
</dbReference>
<evidence type="ECO:0000313" key="13">
    <source>
        <dbReference type="Proteomes" id="UP001360560"/>
    </source>
</evidence>
<dbReference type="Gene3D" id="1.25.10.10">
    <property type="entry name" value="Leucine-rich Repeat Variant"/>
    <property type="match status" value="1"/>
</dbReference>